<dbReference type="GO" id="GO:0003955">
    <property type="term" value="F:NAD(P)H dehydrogenase (quinone) activity"/>
    <property type="evidence" value="ECO:0007669"/>
    <property type="project" value="TreeGrafter"/>
</dbReference>
<sequence length="413" mass="44297">MKDSYQVIIVGGGFAGISTARELGRKGIDVLLIDKNTYHQFQPLLYQVASSQIGVSEVARPIRSIFRRYKSVKVLHETVTSIDAKARSVVTDSGRSLSARILVIAAGAVPNFFNTTGAEEQAFPLYSVADAIRLGTKIDEEMNAAAPEPDSAVDVLVIGGGPTGVETAGAIAENIRYVYPGYYSPEFARRCTVHLVDMIPKVLAPFSEQSQAYTAERLKAIGVRLHLGTGVSEVRDDGVTLADDSQIPGQIVVWAGGLKAGQVITDSGLTTGRGGRVDVTPELTAPDIDGVYVLGDSANIVDARGDHLPQLGSVAQQSGKWAAKNIIADLQGLPRTPFGYVDKGYMAMIGRGAAVAEIGRRRIRMKGFFAYMAWLLVHVALLSGTRQKVGAVVSWTQNYLTNNRSHVVLDPQN</sequence>
<evidence type="ECO:0000256" key="1">
    <source>
        <dbReference type="ARBA" id="ARBA00001974"/>
    </source>
</evidence>
<accession>A0A1H4TT44</accession>
<dbReference type="SUPFAM" id="SSF51905">
    <property type="entry name" value="FAD/NAD(P)-binding domain"/>
    <property type="match status" value="1"/>
</dbReference>
<evidence type="ECO:0000256" key="4">
    <source>
        <dbReference type="ARBA" id="ARBA00022827"/>
    </source>
</evidence>
<organism evidence="7 8">
    <name type="scientific">Paramicrobacterium humi</name>
    <dbReference type="NCBI Taxonomy" id="640635"/>
    <lineage>
        <taxon>Bacteria</taxon>
        <taxon>Bacillati</taxon>
        <taxon>Actinomycetota</taxon>
        <taxon>Actinomycetes</taxon>
        <taxon>Micrococcales</taxon>
        <taxon>Microbacteriaceae</taxon>
        <taxon>Paramicrobacterium</taxon>
    </lineage>
</organism>
<dbReference type="OrthoDB" id="9781621at2"/>
<evidence type="ECO:0000313" key="7">
    <source>
        <dbReference type="EMBL" id="SEC59672.1"/>
    </source>
</evidence>
<dbReference type="Gene3D" id="3.50.50.100">
    <property type="match status" value="1"/>
</dbReference>
<keyword evidence="8" id="KW-1185">Reference proteome</keyword>
<dbReference type="Proteomes" id="UP000199183">
    <property type="component" value="Unassembled WGS sequence"/>
</dbReference>
<dbReference type="PRINTS" id="PR00368">
    <property type="entry name" value="FADPNR"/>
</dbReference>
<evidence type="ECO:0000259" key="6">
    <source>
        <dbReference type="Pfam" id="PF07992"/>
    </source>
</evidence>
<keyword evidence="4" id="KW-0274">FAD</keyword>
<dbReference type="EMBL" id="FNRY01000002">
    <property type="protein sequence ID" value="SEC59672.1"/>
    <property type="molecule type" value="Genomic_DNA"/>
</dbReference>
<dbReference type="STRING" id="640635.SAMN04489806_3311"/>
<dbReference type="RefSeq" id="WP_091187957.1">
    <property type="nucleotide sequence ID" value="NZ_FNRY01000002.1"/>
</dbReference>
<keyword evidence="5" id="KW-0560">Oxidoreductase</keyword>
<dbReference type="InterPro" id="IPR051169">
    <property type="entry name" value="NADH-Q_oxidoreductase"/>
</dbReference>
<dbReference type="Pfam" id="PF07992">
    <property type="entry name" value="Pyr_redox_2"/>
    <property type="match status" value="1"/>
</dbReference>
<protein>
    <submittedName>
        <fullName evidence="7">NADH dehydrogenase</fullName>
    </submittedName>
</protein>
<dbReference type="PANTHER" id="PTHR42913:SF3">
    <property type="entry name" value="64 KDA MITOCHONDRIAL NADH DEHYDROGENASE (EUROFUNG)"/>
    <property type="match status" value="1"/>
</dbReference>
<dbReference type="PANTHER" id="PTHR42913">
    <property type="entry name" value="APOPTOSIS-INDUCING FACTOR 1"/>
    <property type="match status" value="1"/>
</dbReference>
<keyword evidence="3" id="KW-0285">Flavoprotein</keyword>
<evidence type="ECO:0000256" key="3">
    <source>
        <dbReference type="ARBA" id="ARBA00022630"/>
    </source>
</evidence>
<dbReference type="PRINTS" id="PR00469">
    <property type="entry name" value="PNDRDTASEII"/>
</dbReference>
<evidence type="ECO:0000256" key="2">
    <source>
        <dbReference type="ARBA" id="ARBA00005272"/>
    </source>
</evidence>
<proteinExistence type="inferred from homology"/>
<dbReference type="InterPro" id="IPR036188">
    <property type="entry name" value="FAD/NAD-bd_sf"/>
</dbReference>
<name>A0A1H4TT44_9MICO</name>
<evidence type="ECO:0000313" key="8">
    <source>
        <dbReference type="Proteomes" id="UP000199183"/>
    </source>
</evidence>
<dbReference type="AlphaFoldDB" id="A0A1H4TT44"/>
<dbReference type="GO" id="GO:0019646">
    <property type="term" value="P:aerobic electron transport chain"/>
    <property type="evidence" value="ECO:0007669"/>
    <property type="project" value="TreeGrafter"/>
</dbReference>
<comment type="cofactor">
    <cofactor evidence="1">
        <name>FAD</name>
        <dbReference type="ChEBI" id="CHEBI:57692"/>
    </cofactor>
</comment>
<gene>
    <name evidence="7" type="ORF">SAMN04489806_3311</name>
</gene>
<dbReference type="InterPro" id="IPR023753">
    <property type="entry name" value="FAD/NAD-binding_dom"/>
</dbReference>
<reference evidence="7 8" key="1">
    <citation type="submission" date="2016-10" db="EMBL/GenBank/DDBJ databases">
        <authorList>
            <person name="de Groot N.N."/>
        </authorList>
    </citation>
    <scope>NUCLEOTIDE SEQUENCE [LARGE SCALE GENOMIC DNA]</scope>
    <source>
        <strain evidence="7 8">DSM 21799</strain>
    </source>
</reference>
<evidence type="ECO:0000256" key="5">
    <source>
        <dbReference type="ARBA" id="ARBA00023002"/>
    </source>
</evidence>
<feature type="domain" description="FAD/NAD(P)-binding" evidence="6">
    <location>
        <begin position="5"/>
        <end position="319"/>
    </location>
</feature>
<comment type="similarity">
    <text evidence="2">Belongs to the NADH dehydrogenase family.</text>
</comment>